<comment type="caution">
    <text evidence="2">The sequence shown here is derived from an EMBL/GenBank/DDBJ whole genome shotgun (WGS) entry which is preliminary data.</text>
</comment>
<gene>
    <name evidence="2" type="ORF">FPQ13_11100</name>
</gene>
<evidence type="ECO:0000256" key="1">
    <source>
        <dbReference type="SAM" id="Phobius"/>
    </source>
</evidence>
<feature type="transmembrane region" description="Helical" evidence="1">
    <location>
        <begin position="86"/>
        <end position="110"/>
    </location>
</feature>
<reference evidence="2 3" key="1">
    <citation type="submission" date="2019-07" db="EMBL/GenBank/DDBJ databases">
        <title>Allobacillus sp. nov. SKP isolated from shrimp paste of Euphausiacea.</title>
        <authorList>
            <person name="Kanchanasin P."/>
            <person name="Tanasupawat S."/>
            <person name="Shi W."/>
            <person name="Wu L."/>
            <person name="Ma J."/>
        </authorList>
    </citation>
    <scope>NUCLEOTIDE SEQUENCE [LARGE SCALE GENOMIC DNA]</scope>
    <source>
        <strain evidence="2 3">SKP4-8</strain>
    </source>
</reference>
<dbReference type="Proteomes" id="UP000316425">
    <property type="component" value="Unassembled WGS sequence"/>
</dbReference>
<dbReference type="PANTHER" id="PTHR35813:SF1">
    <property type="entry name" value="INNER MEMBRANE PROTEIN YBAN"/>
    <property type="match status" value="1"/>
</dbReference>
<organism evidence="2 3">
    <name type="scientific">Allobacillus salarius</name>
    <dbReference type="NCBI Taxonomy" id="1955272"/>
    <lineage>
        <taxon>Bacteria</taxon>
        <taxon>Bacillati</taxon>
        <taxon>Bacillota</taxon>
        <taxon>Bacilli</taxon>
        <taxon>Bacillales</taxon>
        <taxon>Bacillaceae</taxon>
        <taxon>Allobacillus</taxon>
    </lineage>
</organism>
<dbReference type="PANTHER" id="PTHR35813">
    <property type="entry name" value="INNER MEMBRANE PROTEIN YBAN"/>
    <property type="match status" value="1"/>
</dbReference>
<sequence length="134" mass="15602">MIAVKKFIFAVLGLLSFAMGVIGVIMPLIPGIPFFLFASYCFLKSSKRLENWFKSTKYYEDYVVRFLENKGMTMKEKVRINIVADFFIIVSIIIVDIWAVKIIIFTLGIIKHYYFIKKIPTLPPNQVSDERQSY</sequence>
<dbReference type="EMBL" id="VMHE01000025">
    <property type="protein sequence ID" value="TSJ61768.1"/>
    <property type="molecule type" value="Genomic_DNA"/>
</dbReference>
<evidence type="ECO:0000313" key="2">
    <source>
        <dbReference type="EMBL" id="TSJ61768.1"/>
    </source>
</evidence>
<dbReference type="AlphaFoldDB" id="A0A556PBL2"/>
<dbReference type="Pfam" id="PF04304">
    <property type="entry name" value="DUF454"/>
    <property type="match status" value="1"/>
</dbReference>
<evidence type="ECO:0000313" key="3">
    <source>
        <dbReference type="Proteomes" id="UP000316425"/>
    </source>
</evidence>
<keyword evidence="1" id="KW-0812">Transmembrane</keyword>
<dbReference type="PIRSF" id="PIRSF016789">
    <property type="entry name" value="DUF454"/>
    <property type="match status" value="1"/>
</dbReference>
<protein>
    <submittedName>
        <fullName evidence="2">DUF454 domain-containing protein</fullName>
    </submittedName>
</protein>
<dbReference type="GO" id="GO:0005886">
    <property type="term" value="C:plasma membrane"/>
    <property type="evidence" value="ECO:0007669"/>
    <property type="project" value="TreeGrafter"/>
</dbReference>
<keyword evidence="1" id="KW-1133">Transmembrane helix</keyword>
<keyword evidence="3" id="KW-1185">Reference proteome</keyword>
<keyword evidence="1" id="KW-0472">Membrane</keyword>
<proteinExistence type="predicted"/>
<dbReference type="OrthoDB" id="5690292at2"/>
<dbReference type="InterPro" id="IPR007401">
    <property type="entry name" value="DUF454"/>
</dbReference>
<accession>A0A556PBL2</accession>
<feature type="transmembrane region" description="Helical" evidence="1">
    <location>
        <begin position="7"/>
        <end position="29"/>
    </location>
</feature>
<name>A0A556PBL2_9BACI</name>